<keyword evidence="8" id="KW-0344">Guanine-nucleotide releasing factor</keyword>
<evidence type="ECO:0000313" key="17">
    <source>
        <dbReference type="Proteomes" id="UP000009168"/>
    </source>
</evidence>
<dbReference type="RefSeq" id="XP_012656364.1">
    <property type="nucleotide sequence ID" value="XM_012800910.1"/>
</dbReference>
<dbReference type="GO" id="GO:0005085">
    <property type="term" value="F:guanyl-nucleotide exchange factor activity"/>
    <property type="evidence" value="ECO:0007669"/>
    <property type="project" value="UniProtKB-KW"/>
</dbReference>
<evidence type="ECO:0000256" key="12">
    <source>
        <dbReference type="ARBA" id="ARBA00022801"/>
    </source>
</evidence>
<keyword evidence="13" id="KW-0175">Coiled coil</keyword>
<evidence type="ECO:0000256" key="7">
    <source>
        <dbReference type="ARBA" id="ARBA00022490"/>
    </source>
</evidence>
<comment type="subcellular location">
    <subcellularLocation>
        <location evidence="3">Cytoplasm</location>
    </subcellularLocation>
</comment>
<dbReference type="InterPro" id="IPR058866">
    <property type="entry name" value="GDPGP1_N"/>
</dbReference>
<evidence type="ECO:0000256" key="13">
    <source>
        <dbReference type="SAM" id="Coils"/>
    </source>
</evidence>
<evidence type="ECO:0000256" key="6">
    <source>
        <dbReference type="ARBA" id="ARBA00018857"/>
    </source>
</evidence>
<feature type="coiled-coil region" evidence="13">
    <location>
        <begin position="96"/>
        <end position="131"/>
    </location>
</feature>
<dbReference type="PANTHER" id="PTHR20884:SF8">
    <property type="entry name" value="GDP-D-GLUCOSE PHOSPHORYLASE 1"/>
    <property type="match status" value="1"/>
</dbReference>
<keyword evidence="12" id="KW-0378">Hydrolase</keyword>
<reference evidence="17" key="1">
    <citation type="journal article" date="2006" name="PLoS Biol.">
        <title>Macronuclear genome sequence of the ciliate Tetrahymena thermophila, a model eukaryote.</title>
        <authorList>
            <person name="Eisen J.A."/>
            <person name="Coyne R.S."/>
            <person name="Wu M."/>
            <person name="Wu D."/>
            <person name="Thiagarajan M."/>
            <person name="Wortman J.R."/>
            <person name="Badger J.H."/>
            <person name="Ren Q."/>
            <person name="Amedeo P."/>
            <person name="Jones K.M."/>
            <person name="Tallon L.J."/>
            <person name="Delcher A.L."/>
            <person name="Salzberg S.L."/>
            <person name="Silva J.C."/>
            <person name="Haas B.J."/>
            <person name="Majoros W.H."/>
            <person name="Farzad M."/>
            <person name="Carlton J.M."/>
            <person name="Smith R.K. Jr."/>
            <person name="Garg J."/>
            <person name="Pearlman R.E."/>
            <person name="Karrer K.M."/>
            <person name="Sun L."/>
            <person name="Manning G."/>
            <person name="Elde N.C."/>
            <person name="Turkewitz A.P."/>
            <person name="Asai D.J."/>
            <person name="Wilkes D.E."/>
            <person name="Wang Y."/>
            <person name="Cai H."/>
            <person name="Collins K."/>
            <person name="Stewart B.A."/>
            <person name="Lee S.R."/>
            <person name="Wilamowska K."/>
            <person name="Weinberg Z."/>
            <person name="Ruzzo W.L."/>
            <person name="Wloga D."/>
            <person name="Gaertig J."/>
            <person name="Frankel J."/>
            <person name="Tsao C.-C."/>
            <person name="Gorovsky M.A."/>
            <person name="Keeling P.J."/>
            <person name="Waller R.F."/>
            <person name="Patron N.J."/>
            <person name="Cherry J.M."/>
            <person name="Stover N.A."/>
            <person name="Krieger C.J."/>
            <person name="del Toro C."/>
            <person name="Ryder H.F."/>
            <person name="Williamson S.C."/>
            <person name="Barbeau R.A."/>
            <person name="Hamilton E.P."/>
            <person name="Orias E."/>
        </authorList>
    </citation>
    <scope>NUCLEOTIDE SEQUENCE [LARGE SCALE GENOMIC DNA]</scope>
    <source>
        <strain evidence="17">SB210</strain>
    </source>
</reference>
<evidence type="ECO:0000256" key="2">
    <source>
        <dbReference type="ARBA" id="ARBA00003049"/>
    </source>
</evidence>
<dbReference type="OrthoDB" id="288364at2759"/>
<dbReference type="GO" id="GO:0005737">
    <property type="term" value="C:cytoplasm"/>
    <property type="evidence" value="ECO:0007669"/>
    <property type="project" value="UniProtKB-SubCell"/>
</dbReference>
<dbReference type="Proteomes" id="UP000009168">
    <property type="component" value="Unassembled WGS sequence"/>
</dbReference>
<dbReference type="Pfam" id="PF26216">
    <property type="entry name" value="GDPGP1_C"/>
    <property type="match status" value="1"/>
</dbReference>
<dbReference type="GeneID" id="24440189"/>
<evidence type="ECO:0000256" key="9">
    <source>
        <dbReference type="ARBA" id="ARBA00022679"/>
    </source>
</evidence>
<dbReference type="EC" id="2.7.7.78" evidence="5"/>
<keyword evidence="17" id="KW-1185">Reference proteome</keyword>
<dbReference type="InterPro" id="IPR026506">
    <property type="entry name" value="GDPGP"/>
</dbReference>
<keyword evidence="10" id="KW-0548">Nucleotidyltransferase</keyword>
<gene>
    <name evidence="16" type="ORF">TTHERM_000683404</name>
</gene>
<dbReference type="GO" id="GO:0016787">
    <property type="term" value="F:hydrolase activity"/>
    <property type="evidence" value="ECO:0007669"/>
    <property type="project" value="UniProtKB-KW"/>
</dbReference>
<evidence type="ECO:0000256" key="5">
    <source>
        <dbReference type="ARBA" id="ARBA00012507"/>
    </source>
</evidence>
<protein>
    <recommendedName>
        <fullName evidence="6">GDP-D-glucose phosphorylase 1</fullName>
        <ecNumber evidence="5">2.7.7.78</ecNumber>
    </recommendedName>
</protein>
<evidence type="ECO:0000256" key="4">
    <source>
        <dbReference type="ARBA" id="ARBA00006451"/>
    </source>
</evidence>
<dbReference type="EMBL" id="GG662247">
    <property type="protein sequence ID" value="EWS71121.1"/>
    <property type="molecule type" value="Genomic_DNA"/>
</dbReference>
<evidence type="ECO:0000256" key="1">
    <source>
        <dbReference type="ARBA" id="ARBA00000063"/>
    </source>
</evidence>
<dbReference type="GO" id="GO:0006006">
    <property type="term" value="P:glucose metabolic process"/>
    <property type="evidence" value="ECO:0007669"/>
    <property type="project" value="TreeGrafter"/>
</dbReference>
<proteinExistence type="inferred from homology"/>
<accession>W7XBR4</accession>
<dbReference type="InterPro" id="IPR058865">
    <property type="entry name" value="GDPGP1_C"/>
</dbReference>
<keyword evidence="9" id="KW-0808">Transferase</keyword>
<dbReference type="PANTHER" id="PTHR20884">
    <property type="entry name" value="GDP-D-GLUCOSE PHOSPHORYLASE 1"/>
    <property type="match status" value="1"/>
</dbReference>
<keyword evidence="7" id="KW-0963">Cytoplasm</keyword>
<evidence type="ECO:0000256" key="3">
    <source>
        <dbReference type="ARBA" id="ARBA00004496"/>
    </source>
</evidence>
<comment type="function">
    <text evidence="2">Specific and highly efficient GDP-D-glucose phosphorylase regulating the levels of GDP-D-glucose in cells.</text>
</comment>
<evidence type="ECO:0000256" key="11">
    <source>
        <dbReference type="ARBA" id="ARBA00022741"/>
    </source>
</evidence>
<comment type="catalytic activity">
    <reaction evidence="1">
        <text>GDP-alpha-D-glucose + phosphate = alpha-D-glucose 1-phosphate + GDP + H(+)</text>
        <dbReference type="Rhea" id="RHEA:30387"/>
        <dbReference type="ChEBI" id="CHEBI:15378"/>
        <dbReference type="ChEBI" id="CHEBI:43474"/>
        <dbReference type="ChEBI" id="CHEBI:58189"/>
        <dbReference type="ChEBI" id="CHEBI:58601"/>
        <dbReference type="ChEBI" id="CHEBI:62230"/>
        <dbReference type="EC" id="2.7.7.78"/>
    </reaction>
</comment>
<feature type="domain" description="GDPGP1-like N-terminal" evidence="15">
    <location>
        <begin position="8"/>
        <end position="203"/>
    </location>
</feature>
<evidence type="ECO:0000259" key="15">
    <source>
        <dbReference type="Pfam" id="PF26217"/>
    </source>
</evidence>
<feature type="domain" description="GDPGP1-like C-terminal" evidence="14">
    <location>
        <begin position="233"/>
        <end position="371"/>
    </location>
</feature>
<comment type="similarity">
    <text evidence="4">Belongs to the GDPGP1 family.</text>
</comment>
<sequence length="382" mass="43958">MVDNTVNFDDILSSEWNSWYKIKGKGAPKSKYEENKIRSLQGGFIAIFNEGLIQNKRAPEFNFDSEEEQNEIKVYKNFDESKFNFNSCPQEEILFYVNLDDEIIFTKEQNKQLDEKNLDEFENNCDKSLNEFINHPIIANVSPIAKNHSLITVYPEECLPQVIGQDILSLVLTTFKLSNSPHMRLGFNSLGAFSSVNHLHFQILYADELFPQEKIFPIEKANKKLVLCSTLQNDQEEINMYSVGVRVEELVGYIVKGLVFSPVGSEGQDISDIFSSLAFAVGAYTNILLDEQIPHNIFISERGQKIYVVPRQYENETKDYHHLCKPAFLETAGAFIVRDQKFFNELTIEGVHQFFNKYVQLSESQFNGTVSKFKSLLLQNFQ</sequence>
<organism evidence="16 17">
    <name type="scientific">Tetrahymena thermophila (strain SB210)</name>
    <dbReference type="NCBI Taxonomy" id="312017"/>
    <lineage>
        <taxon>Eukaryota</taxon>
        <taxon>Sar</taxon>
        <taxon>Alveolata</taxon>
        <taxon>Ciliophora</taxon>
        <taxon>Intramacronucleata</taxon>
        <taxon>Oligohymenophorea</taxon>
        <taxon>Hymenostomatida</taxon>
        <taxon>Tetrahymenina</taxon>
        <taxon>Tetrahymenidae</taxon>
        <taxon>Tetrahymena</taxon>
    </lineage>
</organism>
<dbReference type="Pfam" id="PF26217">
    <property type="entry name" value="GDPGP1_N"/>
    <property type="match status" value="1"/>
</dbReference>
<dbReference type="InParanoid" id="W7XBR4"/>
<name>W7XBR4_TETTS</name>
<dbReference type="AlphaFoldDB" id="W7XBR4"/>
<dbReference type="KEGG" id="tet:TTHERM_000683404"/>
<dbReference type="GO" id="GO:0080048">
    <property type="term" value="F:GDP-D-glucose phosphorylase activity"/>
    <property type="evidence" value="ECO:0007669"/>
    <property type="project" value="UniProtKB-EC"/>
</dbReference>
<evidence type="ECO:0000256" key="8">
    <source>
        <dbReference type="ARBA" id="ARBA00022658"/>
    </source>
</evidence>
<evidence type="ECO:0000256" key="10">
    <source>
        <dbReference type="ARBA" id="ARBA00022695"/>
    </source>
</evidence>
<dbReference type="STRING" id="312017.W7XBR4"/>
<keyword evidence="11" id="KW-0547">Nucleotide-binding</keyword>
<dbReference type="GO" id="GO:0000166">
    <property type="term" value="F:nucleotide binding"/>
    <property type="evidence" value="ECO:0007669"/>
    <property type="project" value="UniProtKB-KW"/>
</dbReference>
<evidence type="ECO:0000259" key="14">
    <source>
        <dbReference type="Pfam" id="PF26216"/>
    </source>
</evidence>
<evidence type="ECO:0000313" key="16">
    <source>
        <dbReference type="EMBL" id="EWS71121.1"/>
    </source>
</evidence>